<gene>
    <name evidence="3" type="primary">LTV1</name>
    <name evidence="3" type="ORF">SLS62_010291</name>
</gene>
<dbReference type="GO" id="GO:0005829">
    <property type="term" value="C:cytosol"/>
    <property type="evidence" value="ECO:0007669"/>
    <property type="project" value="TreeGrafter"/>
</dbReference>
<dbReference type="Proteomes" id="UP001320420">
    <property type="component" value="Unassembled WGS sequence"/>
</dbReference>
<evidence type="ECO:0000256" key="1">
    <source>
        <dbReference type="ARBA" id="ARBA00009078"/>
    </source>
</evidence>
<feature type="compositionally biased region" description="Basic and acidic residues" evidence="2">
    <location>
        <begin position="127"/>
        <end position="144"/>
    </location>
</feature>
<reference evidence="3 4" key="1">
    <citation type="submission" date="2024-02" db="EMBL/GenBank/DDBJ databases">
        <title>De novo assembly and annotation of 12 fungi associated with fruit tree decline syndrome in Ontario, Canada.</title>
        <authorList>
            <person name="Sulman M."/>
            <person name="Ellouze W."/>
            <person name="Ilyukhin E."/>
        </authorList>
    </citation>
    <scope>NUCLEOTIDE SEQUENCE [LARGE SCALE GENOMIC DNA]</scope>
    <source>
        <strain evidence="3 4">M11/M66-122</strain>
    </source>
</reference>
<feature type="region of interest" description="Disordered" evidence="2">
    <location>
        <begin position="230"/>
        <end position="357"/>
    </location>
</feature>
<feature type="region of interest" description="Disordered" evidence="2">
    <location>
        <begin position="17"/>
        <end position="54"/>
    </location>
</feature>
<feature type="region of interest" description="Disordered" evidence="2">
    <location>
        <begin position="378"/>
        <end position="425"/>
    </location>
</feature>
<dbReference type="AlphaFoldDB" id="A0AAN9UDD9"/>
<comment type="similarity">
    <text evidence="1">Belongs to the LTV1 family.</text>
</comment>
<dbReference type="EMBL" id="JAKJXP020000124">
    <property type="protein sequence ID" value="KAK7744265.1"/>
    <property type="molecule type" value="Genomic_DNA"/>
</dbReference>
<evidence type="ECO:0000313" key="3">
    <source>
        <dbReference type="EMBL" id="KAK7744265.1"/>
    </source>
</evidence>
<keyword evidence="4" id="KW-1185">Reference proteome</keyword>
<name>A0AAN9UDD9_9PEZI</name>
<organism evidence="3 4">
    <name type="scientific">Diatrype stigma</name>
    <dbReference type="NCBI Taxonomy" id="117547"/>
    <lineage>
        <taxon>Eukaryota</taxon>
        <taxon>Fungi</taxon>
        <taxon>Dikarya</taxon>
        <taxon>Ascomycota</taxon>
        <taxon>Pezizomycotina</taxon>
        <taxon>Sordariomycetes</taxon>
        <taxon>Xylariomycetidae</taxon>
        <taxon>Xylariales</taxon>
        <taxon>Diatrypaceae</taxon>
        <taxon>Diatrype</taxon>
    </lineage>
</organism>
<dbReference type="PANTHER" id="PTHR21531">
    <property type="entry name" value="LOW-TEMPERATURE VIABILITY PROTEIN LTV1-RELATED"/>
    <property type="match status" value="1"/>
</dbReference>
<dbReference type="PANTHER" id="PTHR21531:SF0">
    <property type="entry name" value="PROTEIN LTV1 HOMOLOG"/>
    <property type="match status" value="1"/>
</dbReference>
<dbReference type="GO" id="GO:0042274">
    <property type="term" value="P:ribosomal small subunit biogenesis"/>
    <property type="evidence" value="ECO:0007669"/>
    <property type="project" value="InterPro"/>
</dbReference>
<dbReference type="InterPro" id="IPR007307">
    <property type="entry name" value="Ltv1"/>
</dbReference>
<feature type="compositionally biased region" description="Basic and acidic residues" evidence="2">
    <location>
        <begin position="287"/>
        <end position="297"/>
    </location>
</feature>
<dbReference type="Pfam" id="PF04180">
    <property type="entry name" value="LTV"/>
    <property type="match status" value="1"/>
</dbReference>
<accession>A0AAN9UDD9</accession>
<proteinExistence type="inferred from homology"/>
<feature type="region of interest" description="Disordered" evidence="2">
    <location>
        <begin position="114"/>
        <end position="144"/>
    </location>
</feature>
<feature type="compositionally biased region" description="Polar residues" evidence="2">
    <location>
        <begin position="318"/>
        <end position="333"/>
    </location>
</feature>
<dbReference type="GO" id="GO:0005634">
    <property type="term" value="C:nucleus"/>
    <property type="evidence" value="ECO:0007669"/>
    <property type="project" value="TreeGrafter"/>
</dbReference>
<dbReference type="GO" id="GO:0000056">
    <property type="term" value="P:ribosomal small subunit export from nucleus"/>
    <property type="evidence" value="ECO:0007669"/>
    <property type="project" value="TreeGrafter"/>
</dbReference>
<dbReference type="GO" id="GO:0030688">
    <property type="term" value="C:preribosome, small subunit precursor"/>
    <property type="evidence" value="ECO:0007669"/>
    <property type="project" value="TreeGrafter"/>
</dbReference>
<feature type="compositionally biased region" description="Acidic residues" evidence="2">
    <location>
        <begin position="230"/>
        <end position="247"/>
    </location>
</feature>
<feature type="region of interest" description="Disordered" evidence="2">
    <location>
        <begin position="465"/>
        <end position="513"/>
    </location>
</feature>
<feature type="compositionally biased region" description="Basic and acidic residues" evidence="2">
    <location>
        <begin position="248"/>
        <end position="260"/>
    </location>
</feature>
<protein>
    <submittedName>
        <fullName evidence="3">Protein ltv1</fullName>
    </submittedName>
</protein>
<evidence type="ECO:0000313" key="4">
    <source>
        <dbReference type="Proteomes" id="UP001320420"/>
    </source>
</evidence>
<comment type="caution">
    <text evidence="3">The sequence shown here is derived from an EMBL/GenBank/DDBJ whole genome shotgun (WGS) entry which is preliminary data.</text>
</comment>
<feature type="compositionally biased region" description="Low complexity" evidence="2">
    <location>
        <begin position="344"/>
        <end position="356"/>
    </location>
</feature>
<sequence length="513" mass="56062">MPKGKWIDKKTAQHFTLVHRPQNDPLIHDSEAPSMVLNPTSAPNSHKSKKLDDLASELGSDVAAHVRANEGEAANYGVYYDDTEYDYMQHLRDLDSSGGGASGGGGEVVFVEAKQDKKDKSKGKQKQSLEDALRHLDDDDDKDAERKKRELFADEAILPSKNLRRLTYQAQQDVPDAIGGFKPDMDPRLREVLEALEDEAYVDGDGGDDIFQALARDGRELDDFEFEEQADFFDEEDGDDDGGWESDDTAKPNREYRDGSNGDAVPSLVPIANNDDGESAHNENWLEDFKQFKKDQKPTAAAAAGGPQKKTPLPPPSNSDLQSSLFTTTTNGGQRRKKRKGALTSQSGYSMTSSSMVRTEQLGLLDERFEQLELRHYNPEFDDGGLGDGESLVYGGGIDDDDGTASAVSGATGMSTASSVTGSTRRDFDGILDEFLGGYSMHGKKHLKKGGWKNGAEELDEIRRELGPVPAHIRNRFDGARSGGKKTKHQSQQQQQSKPTSAALAFGAPAVSR</sequence>
<feature type="compositionally biased region" description="Polar residues" evidence="2">
    <location>
        <begin position="406"/>
        <end position="423"/>
    </location>
</feature>
<evidence type="ECO:0000256" key="2">
    <source>
        <dbReference type="SAM" id="MobiDB-lite"/>
    </source>
</evidence>